<keyword evidence="6" id="KW-1185">Reference proteome</keyword>
<dbReference type="Proteomes" id="UP000630353">
    <property type="component" value="Unassembled WGS sequence"/>
</dbReference>
<dbReference type="InterPro" id="IPR029063">
    <property type="entry name" value="SAM-dependent_MTases_sf"/>
</dbReference>
<keyword evidence="3" id="KW-0949">S-adenosyl-L-methionine</keyword>
<evidence type="ECO:0000256" key="1">
    <source>
        <dbReference type="ARBA" id="ARBA00022603"/>
    </source>
</evidence>
<organism evidence="5 6">
    <name type="scientific">Thalassobaculum fulvum</name>
    <dbReference type="NCBI Taxonomy" id="1633335"/>
    <lineage>
        <taxon>Bacteria</taxon>
        <taxon>Pseudomonadati</taxon>
        <taxon>Pseudomonadota</taxon>
        <taxon>Alphaproteobacteria</taxon>
        <taxon>Rhodospirillales</taxon>
        <taxon>Thalassobaculaceae</taxon>
        <taxon>Thalassobaculum</taxon>
    </lineage>
</organism>
<evidence type="ECO:0000313" key="6">
    <source>
        <dbReference type="Proteomes" id="UP000630353"/>
    </source>
</evidence>
<reference evidence="5" key="2">
    <citation type="submission" date="2020-09" db="EMBL/GenBank/DDBJ databases">
        <authorList>
            <person name="Sun Q."/>
            <person name="Kim S."/>
        </authorList>
    </citation>
    <scope>NUCLEOTIDE SEQUENCE</scope>
    <source>
        <strain evidence="5">KCTC 42651</strain>
    </source>
</reference>
<dbReference type="RefSeq" id="WP_189987746.1">
    <property type="nucleotide sequence ID" value="NZ_BMZS01000002.1"/>
</dbReference>
<dbReference type="InterPro" id="IPR020598">
    <property type="entry name" value="rRNA_Ade_methylase_Trfase_N"/>
</dbReference>
<evidence type="ECO:0000259" key="4">
    <source>
        <dbReference type="SMART" id="SM00650"/>
    </source>
</evidence>
<dbReference type="InterPro" id="IPR050210">
    <property type="entry name" value="tRNA_Adenine-N(6)_MTase"/>
</dbReference>
<dbReference type="SUPFAM" id="SSF53335">
    <property type="entry name" value="S-adenosyl-L-methionine-dependent methyltransferases"/>
    <property type="match status" value="1"/>
</dbReference>
<dbReference type="InterPro" id="IPR002052">
    <property type="entry name" value="DNA_methylase_N6_adenine_CS"/>
</dbReference>
<protein>
    <submittedName>
        <fullName evidence="5">Methyltransferase</fullName>
    </submittedName>
</protein>
<dbReference type="Gene3D" id="3.40.50.150">
    <property type="entry name" value="Vaccinia Virus protein VP39"/>
    <property type="match status" value="1"/>
</dbReference>
<sequence>MSASTPADDPVSDEAVTEDALLGGRVRLRQPRDGYRAAVDPVLLAAAVPARPGERVLDLGCGAGAVFLCLLAREPALRVVAVERDPEMAALARANVALNGVTDGVEVVEADVAALAPDWREGGFDHVVSNPPYLPPGRADPSPHPGRAAAGVEAGVDVATWIGRARRCLRHKGRLTVVHRADRLAELLAPLQHGFGEVVVFPLWPKPGRDARRVVVTARKGVRGPLRLAAGLVLHAEDGGYTKTADAALRGAGLDLGAQGPVA</sequence>
<dbReference type="GO" id="GO:0000179">
    <property type="term" value="F:rRNA (adenine-N6,N6-)-dimethyltransferase activity"/>
    <property type="evidence" value="ECO:0007669"/>
    <property type="project" value="InterPro"/>
</dbReference>
<dbReference type="GO" id="GO:0003676">
    <property type="term" value="F:nucleic acid binding"/>
    <property type="evidence" value="ECO:0007669"/>
    <property type="project" value="InterPro"/>
</dbReference>
<dbReference type="PANTHER" id="PTHR47739:SF1">
    <property type="entry name" value="TRNA1(VAL) (ADENINE(37)-N6)-METHYLTRANSFERASE"/>
    <property type="match status" value="1"/>
</dbReference>
<dbReference type="PANTHER" id="PTHR47739">
    <property type="entry name" value="TRNA1(VAL) (ADENINE(37)-N6)-METHYLTRANSFERASE"/>
    <property type="match status" value="1"/>
</dbReference>
<gene>
    <name evidence="5" type="ORF">GCM10017083_09110</name>
</gene>
<evidence type="ECO:0000313" key="5">
    <source>
        <dbReference type="EMBL" id="GHD43247.1"/>
    </source>
</evidence>
<dbReference type="CDD" id="cd02440">
    <property type="entry name" value="AdoMet_MTases"/>
    <property type="match status" value="1"/>
</dbReference>
<proteinExistence type="predicted"/>
<dbReference type="InterPro" id="IPR007848">
    <property type="entry name" value="Small_mtfrase_dom"/>
</dbReference>
<keyword evidence="1 5" id="KW-0489">Methyltransferase</keyword>
<name>A0A918XNX7_9PROT</name>
<dbReference type="Pfam" id="PF05175">
    <property type="entry name" value="MTS"/>
    <property type="match status" value="1"/>
</dbReference>
<dbReference type="EMBL" id="BMZS01000002">
    <property type="protein sequence ID" value="GHD43247.1"/>
    <property type="molecule type" value="Genomic_DNA"/>
</dbReference>
<evidence type="ECO:0000256" key="2">
    <source>
        <dbReference type="ARBA" id="ARBA00022679"/>
    </source>
</evidence>
<reference evidence="5" key="1">
    <citation type="journal article" date="2014" name="Int. J. Syst. Evol. Microbiol.">
        <title>Complete genome sequence of Corynebacterium casei LMG S-19264T (=DSM 44701T), isolated from a smear-ripened cheese.</title>
        <authorList>
            <consortium name="US DOE Joint Genome Institute (JGI-PGF)"/>
            <person name="Walter F."/>
            <person name="Albersmeier A."/>
            <person name="Kalinowski J."/>
            <person name="Ruckert C."/>
        </authorList>
    </citation>
    <scope>NUCLEOTIDE SEQUENCE</scope>
    <source>
        <strain evidence="5">KCTC 42651</strain>
    </source>
</reference>
<keyword evidence="2" id="KW-0808">Transferase</keyword>
<evidence type="ECO:0000256" key="3">
    <source>
        <dbReference type="ARBA" id="ARBA00022691"/>
    </source>
</evidence>
<dbReference type="SMART" id="SM00650">
    <property type="entry name" value="rADc"/>
    <property type="match status" value="1"/>
</dbReference>
<comment type="caution">
    <text evidence="5">The sequence shown here is derived from an EMBL/GenBank/DDBJ whole genome shotgun (WGS) entry which is preliminary data.</text>
</comment>
<dbReference type="AlphaFoldDB" id="A0A918XNX7"/>
<dbReference type="PROSITE" id="PS00092">
    <property type="entry name" value="N6_MTASE"/>
    <property type="match status" value="1"/>
</dbReference>
<accession>A0A918XNX7</accession>
<feature type="domain" description="Ribosomal RNA adenine methylase transferase N-terminal" evidence="4">
    <location>
        <begin position="43"/>
        <end position="207"/>
    </location>
</feature>